<keyword evidence="7 8" id="KW-0012">Acyltransferase</keyword>
<dbReference type="InterPro" id="IPR001594">
    <property type="entry name" value="Palmitoyltrfase_DHHC"/>
</dbReference>
<dbReference type="GO" id="GO:0012505">
    <property type="term" value="C:endomembrane system"/>
    <property type="evidence" value="ECO:0007669"/>
    <property type="project" value="UniProtKB-SubCell"/>
</dbReference>
<evidence type="ECO:0000256" key="1">
    <source>
        <dbReference type="ARBA" id="ARBA00004127"/>
    </source>
</evidence>
<comment type="subcellular location">
    <subcellularLocation>
        <location evidence="1">Endomembrane system</location>
        <topology evidence="1">Multi-pass membrane protein</topology>
    </subcellularLocation>
</comment>
<evidence type="ECO:0000256" key="4">
    <source>
        <dbReference type="ARBA" id="ARBA00022692"/>
    </source>
</evidence>
<evidence type="ECO:0000313" key="10">
    <source>
        <dbReference type="Proteomes" id="UP000694918"/>
    </source>
</evidence>
<keyword evidence="4 8" id="KW-0812">Transmembrane</keyword>
<feature type="domain" description="Palmitoyltransferase DHHC" evidence="9">
    <location>
        <begin position="132"/>
        <end position="258"/>
    </location>
</feature>
<feature type="transmembrane region" description="Helical" evidence="8">
    <location>
        <begin position="20"/>
        <end position="47"/>
    </location>
</feature>
<dbReference type="GeneID" id="105132229"/>
<keyword evidence="10" id="KW-1185">Reference proteome</keyword>
<evidence type="ECO:0000313" key="11">
    <source>
        <dbReference type="RefSeq" id="XP_011033891.1"/>
    </source>
</evidence>
<evidence type="ECO:0000256" key="7">
    <source>
        <dbReference type="ARBA" id="ARBA00023315"/>
    </source>
</evidence>
<dbReference type="KEGG" id="peu:105132229"/>
<comment type="catalytic activity">
    <reaction evidence="8">
        <text>L-cysteinyl-[protein] + hexadecanoyl-CoA = S-hexadecanoyl-L-cysteinyl-[protein] + CoA</text>
        <dbReference type="Rhea" id="RHEA:36683"/>
        <dbReference type="Rhea" id="RHEA-COMP:10131"/>
        <dbReference type="Rhea" id="RHEA-COMP:11032"/>
        <dbReference type="ChEBI" id="CHEBI:29950"/>
        <dbReference type="ChEBI" id="CHEBI:57287"/>
        <dbReference type="ChEBI" id="CHEBI:57379"/>
        <dbReference type="ChEBI" id="CHEBI:74151"/>
        <dbReference type="EC" id="2.3.1.225"/>
    </reaction>
</comment>
<dbReference type="PANTHER" id="PTHR12246">
    <property type="entry name" value="PALMITOYLTRANSFERASE ZDHHC16"/>
    <property type="match status" value="1"/>
</dbReference>
<evidence type="ECO:0000256" key="8">
    <source>
        <dbReference type="RuleBase" id="RU079119"/>
    </source>
</evidence>
<feature type="transmembrane region" description="Helical" evidence="8">
    <location>
        <begin position="218"/>
        <end position="238"/>
    </location>
</feature>
<comment type="similarity">
    <text evidence="2 8">Belongs to the DHHC palmitoyltransferase family.</text>
</comment>
<dbReference type="Pfam" id="PF01529">
    <property type="entry name" value="DHHC"/>
    <property type="match status" value="1"/>
</dbReference>
<organism evidence="10 11">
    <name type="scientific">Populus euphratica</name>
    <name type="common">Euphrates poplar</name>
    <dbReference type="NCBI Taxonomy" id="75702"/>
    <lineage>
        <taxon>Eukaryota</taxon>
        <taxon>Viridiplantae</taxon>
        <taxon>Streptophyta</taxon>
        <taxon>Embryophyta</taxon>
        <taxon>Tracheophyta</taxon>
        <taxon>Spermatophyta</taxon>
        <taxon>Magnoliopsida</taxon>
        <taxon>eudicotyledons</taxon>
        <taxon>Gunneridae</taxon>
        <taxon>Pentapetalae</taxon>
        <taxon>rosids</taxon>
        <taxon>fabids</taxon>
        <taxon>Malpighiales</taxon>
        <taxon>Salicaceae</taxon>
        <taxon>Saliceae</taxon>
        <taxon>Populus</taxon>
    </lineage>
</organism>
<keyword evidence="6 8" id="KW-0472">Membrane</keyword>
<evidence type="ECO:0000256" key="3">
    <source>
        <dbReference type="ARBA" id="ARBA00022679"/>
    </source>
</evidence>
<keyword evidence="3 8" id="KW-0808">Transferase</keyword>
<dbReference type="RefSeq" id="XP_011033891.1">
    <property type="nucleotide sequence ID" value="XM_011035589.1"/>
</dbReference>
<dbReference type="GO" id="GO:0019706">
    <property type="term" value="F:protein-cysteine S-palmitoyltransferase activity"/>
    <property type="evidence" value="ECO:0007669"/>
    <property type="project" value="UniProtKB-EC"/>
</dbReference>
<dbReference type="Proteomes" id="UP000694918">
    <property type="component" value="Unplaced"/>
</dbReference>
<feature type="transmembrane region" description="Helical" evidence="8">
    <location>
        <begin position="179"/>
        <end position="206"/>
    </location>
</feature>
<sequence length="318" mass="35898">MQKSGKSVMAWNVFKFCTALRALGSIMIVLVLGIIGVTYYVIVVANYGPALFRGGLDSFVAFLILVLFHSLLVMLLWSYFTTVLTDPGGVPPNWRPSIDEESGDADPLVGLGYEGMDLGLNQLATFGEPANPQLRVCRKCNQFKPPRCHHCSVCGRCILKMDHHCVWVVNCVGALNYKYFLLFLFYTFLLTTLVTLSLLRLFIAFFTDGVINGTPGTLVATFVTFVLNLSFALSIMGFRVMHISLVLGNTTTIEAFEKKTNPKWRYDLGRRKNFEQVFGLDKRCWFIPAYSEEDLERMPVLRGFEYPTRPDLDGLQQH</sequence>
<dbReference type="PROSITE" id="PS50216">
    <property type="entry name" value="DHHC"/>
    <property type="match status" value="1"/>
</dbReference>
<proteinExistence type="inferred from homology"/>
<reference evidence="11" key="1">
    <citation type="submission" date="2025-08" db="UniProtKB">
        <authorList>
            <consortium name="RefSeq"/>
        </authorList>
    </citation>
    <scope>IDENTIFICATION</scope>
</reference>
<accession>A0AAJ6UR75</accession>
<evidence type="ECO:0000256" key="2">
    <source>
        <dbReference type="ARBA" id="ARBA00008574"/>
    </source>
</evidence>
<evidence type="ECO:0000259" key="9">
    <source>
        <dbReference type="Pfam" id="PF01529"/>
    </source>
</evidence>
<dbReference type="AlphaFoldDB" id="A0AAJ6UR75"/>
<evidence type="ECO:0000256" key="5">
    <source>
        <dbReference type="ARBA" id="ARBA00022989"/>
    </source>
</evidence>
<protein>
    <recommendedName>
        <fullName evidence="8">S-acyltransferase</fullName>
        <ecNumber evidence="8">2.3.1.225</ecNumber>
    </recommendedName>
    <alternativeName>
        <fullName evidence="8">Palmitoyltransferase</fullName>
    </alternativeName>
</protein>
<dbReference type="InterPro" id="IPR039859">
    <property type="entry name" value="PFA4/ZDH16/20/ERF2-like"/>
</dbReference>
<feature type="transmembrane region" description="Helical" evidence="8">
    <location>
        <begin position="59"/>
        <end position="80"/>
    </location>
</feature>
<dbReference type="EC" id="2.3.1.225" evidence="8"/>
<gene>
    <name evidence="11" type="primary">LOC105132229</name>
</gene>
<name>A0AAJ6UR75_POPEU</name>
<keyword evidence="5 8" id="KW-1133">Transmembrane helix</keyword>
<evidence type="ECO:0000256" key="6">
    <source>
        <dbReference type="ARBA" id="ARBA00023136"/>
    </source>
</evidence>
<comment type="domain">
    <text evidence="8">The DHHC domain is required for palmitoyltransferase activity.</text>
</comment>